<dbReference type="InterPro" id="IPR010260">
    <property type="entry name" value="AlpA"/>
</dbReference>
<dbReference type="AlphaFoldDB" id="A0A147IYE1"/>
<evidence type="ECO:0000313" key="1">
    <source>
        <dbReference type="EMBL" id="KTW00631.1"/>
    </source>
</evidence>
<organism evidence="1 2">
    <name type="scientific">Sphingomonas yabuuchiae</name>
    <dbReference type="NCBI Taxonomy" id="172044"/>
    <lineage>
        <taxon>Bacteria</taxon>
        <taxon>Pseudomonadati</taxon>
        <taxon>Pseudomonadota</taxon>
        <taxon>Alphaproteobacteria</taxon>
        <taxon>Sphingomonadales</taxon>
        <taxon>Sphingomonadaceae</taxon>
        <taxon>Sphingomonas</taxon>
    </lineage>
</organism>
<dbReference type="PANTHER" id="PTHR36154">
    <property type="entry name" value="DNA-BINDING TRANSCRIPTIONAL ACTIVATOR ALPA"/>
    <property type="match status" value="1"/>
</dbReference>
<dbReference type="Pfam" id="PF05930">
    <property type="entry name" value="Phage_AlpA"/>
    <property type="match status" value="1"/>
</dbReference>
<reference evidence="1 2" key="1">
    <citation type="journal article" date="2016" name="Front. Microbiol.">
        <title>Genomic Resource of Rice Seed Associated Bacteria.</title>
        <authorList>
            <person name="Midha S."/>
            <person name="Bansal K."/>
            <person name="Sharma S."/>
            <person name="Kumar N."/>
            <person name="Patil P.P."/>
            <person name="Chaudhry V."/>
            <person name="Patil P.B."/>
        </authorList>
    </citation>
    <scope>NUCLEOTIDE SEQUENCE [LARGE SCALE GENOMIC DNA]</scope>
    <source>
        <strain evidence="1 2">NS355</strain>
    </source>
</reference>
<accession>A0A147IYE1</accession>
<name>A0A147IYE1_9SPHN</name>
<dbReference type="PATRIC" id="fig|172044.3.peg.3291"/>
<dbReference type="EMBL" id="LDTF01000009">
    <property type="protein sequence ID" value="KTW00631.1"/>
    <property type="molecule type" value="Genomic_DNA"/>
</dbReference>
<protein>
    <submittedName>
        <fullName evidence="1">AlpA family transcriptional regulator</fullName>
    </submittedName>
</protein>
<dbReference type="Gene3D" id="1.10.238.160">
    <property type="match status" value="1"/>
</dbReference>
<evidence type="ECO:0000313" key="2">
    <source>
        <dbReference type="Proteomes" id="UP000073923"/>
    </source>
</evidence>
<gene>
    <name evidence="1" type="ORF">NS355_03105</name>
</gene>
<dbReference type="RefSeq" id="WP_058744346.1">
    <property type="nucleotide sequence ID" value="NZ_LDTF01000009.1"/>
</dbReference>
<proteinExistence type="predicted"/>
<dbReference type="OrthoDB" id="1525365at2"/>
<comment type="caution">
    <text evidence="1">The sequence shown here is derived from an EMBL/GenBank/DDBJ whole genome shotgun (WGS) entry which is preliminary data.</text>
</comment>
<dbReference type="InterPro" id="IPR052931">
    <property type="entry name" value="Prophage_regulatory_activator"/>
</dbReference>
<dbReference type="Proteomes" id="UP000073923">
    <property type="component" value="Unassembled WGS sequence"/>
</dbReference>
<sequence length="66" mass="7481">MSANPDRFLRLNAVLAQTGLRRSTLYRKMANGTFPTNVQLSTRCVGWRASAVDEWMRNPTSDHLAE</sequence>
<dbReference type="PANTHER" id="PTHR36154:SF1">
    <property type="entry name" value="DNA-BINDING TRANSCRIPTIONAL ACTIVATOR ALPA"/>
    <property type="match status" value="1"/>
</dbReference>